<feature type="transmembrane region" description="Helical" evidence="1">
    <location>
        <begin position="185"/>
        <end position="207"/>
    </location>
</feature>
<organism evidence="2 3">
    <name type="scientific">Tannerella forsythia</name>
    <name type="common">Bacteroides forsythus</name>
    <dbReference type="NCBI Taxonomy" id="28112"/>
    <lineage>
        <taxon>Bacteria</taxon>
        <taxon>Pseudomonadati</taxon>
        <taxon>Bacteroidota</taxon>
        <taxon>Bacteroidia</taxon>
        <taxon>Bacteroidales</taxon>
        <taxon>Tannerellaceae</taxon>
        <taxon>Tannerella</taxon>
    </lineage>
</organism>
<protein>
    <recommendedName>
        <fullName evidence="4">DUF998 domain-containing protein</fullName>
    </recommendedName>
</protein>
<dbReference type="EMBL" id="RQYN01000029">
    <property type="protein sequence ID" value="RRD74197.1"/>
    <property type="molecule type" value="Genomic_DNA"/>
</dbReference>
<keyword evidence="1" id="KW-0812">Transmembrane</keyword>
<evidence type="ECO:0000313" key="2">
    <source>
        <dbReference type="EMBL" id="RRD74197.1"/>
    </source>
</evidence>
<evidence type="ECO:0008006" key="4">
    <source>
        <dbReference type="Google" id="ProtNLM"/>
    </source>
</evidence>
<feature type="transmembrane region" description="Helical" evidence="1">
    <location>
        <begin position="158"/>
        <end position="179"/>
    </location>
</feature>
<reference evidence="2 3" key="1">
    <citation type="submission" date="2018-11" db="EMBL/GenBank/DDBJ databases">
        <title>Genomes From Bacteria Associated with the Canine Oral Cavity: a Test Case for Automated Genome-Based Taxonomic Assignment.</title>
        <authorList>
            <person name="Coil D.A."/>
            <person name="Jospin G."/>
            <person name="Darling A.E."/>
            <person name="Wallis C."/>
            <person name="Davis I.J."/>
            <person name="Harris S."/>
            <person name="Eisen J.A."/>
            <person name="Holcombe L.J."/>
            <person name="O'Flynn C."/>
        </authorList>
    </citation>
    <scope>NUCLEOTIDE SEQUENCE [LARGE SCALE GENOMIC DNA]</scope>
    <source>
        <strain evidence="2 3">OH1426_COT-023</strain>
    </source>
</reference>
<gene>
    <name evidence="2" type="ORF">EII41_08290</name>
</gene>
<dbReference type="RefSeq" id="WP_124790205.1">
    <property type="nucleotide sequence ID" value="NZ_RQYN01000029.1"/>
</dbReference>
<dbReference type="AlphaFoldDB" id="A0A3P1YUA1"/>
<feature type="transmembrane region" description="Helical" evidence="1">
    <location>
        <begin position="127"/>
        <end position="151"/>
    </location>
</feature>
<keyword evidence="1" id="KW-0472">Membrane</keyword>
<keyword evidence="1" id="KW-1133">Transmembrane helix</keyword>
<dbReference type="InterPro" id="IPR046475">
    <property type="entry name" value="DUF6796"/>
</dbReference>
<sequence length="212" mass="23961">MDKRIKLTGYIGIVASLLMFAGDMLLYFTTENFTGRHNELLLSMGNVSFGRLVAGGLLGPLSAVLYIVGLYHLYLRTQEPYRRSARVMFAIFIVGYMVDGAYHAFFPAFGIVAAQGHPEFIEPLAKYVGYLGMLLFGFLAVGWTMFTVITLRRRNDYPLWILLFNPLLTAWLNFVWVQLPAPFQVLIAGGWYNLIHTLFFAASLLSLKKSIK</sequence>
<dbReference type="Proteomes" id="UP000279860">
    <property type="component" value="Unassembled WGS sequence"/>
</dbReference>
<feature type="transmembrane region" description="Helical" evidence="1">
    <location>
        <begin position="49"/>
        <end position="75"/>
    </location>
</feature>
<evidence type="ECO:0000256" key="1">
    <source>
        <dbReference type="SAM" id="Phobius"/>
    </source>
</evidence>
<evidence type="ECO:0000313" key="3">
    <source>
        <dbReference type="Proteomes" id="UP000279860"/>
    </source>
</evidence>
<proteinExistence type="predicted"/>
<feature type="transmembrane region" description="Helical" evidence="1">
    <location>
        <begin position="87"/>
        <end position="115"/>
    </location>
</feature>
<feature type="transmembrane region" description="Helical" evidence="1">
    <location>
        <begin position="7"/>
        <end position="29"/>
    </location>
</feature>
<name>A0A3P1YUA1_TANFO</name>
<dbReference type="Pfam" id="PF20599">
    <property type="entry name" value="DUF6796"/>
    <property type="match status" value="1"/>
</dbReference>
<accession>A0A3P1YUA1</accession>
<comment type="caution">
    <text evidence="2">The sequence shown here is derived from an EMBL/GenBank/DDBJ whole genome shotgun (WGS) entry which is preliminary data.</text>
</comment>